<name>A0A1G6QH21_9BACT</name>
<dbReference type="RefSeq" id="WP_091405687.1">
    <property type="nucleotide sequence ID" value="NZ_FMYV01000012.1"/>
</dbReference>
<evidence type="ECO:0000256" key="1">
    <source>
        <dbReference type="SAM" id="MobiDB-lite"/>
    </source>
</evidence>
<accession>A0A1G6QH21</accession>
<protein>
    <submittedName>
        <fullName evidence="3">DUF4258 domain-containing protein</fullName>
    </submittedName>
</protein>
<dbReference type="EMBL" id="FMYV01000012">
    <property type="protein sequence ID" value="SDC91224.1"/>
    <property type="molecule type" value="Genomic_DNA"/>
</dbReference>
<reference evidence="2 4" key="1">
    <citation type="submission" date="2016-10" db="EMBL/GenBank/DDBJ databases">
        <authorList>
            <person name="de Groot N.N."/>
        </authorList>
    </citation>
    <scope>NUCLEOTIDE SEQUENCE [LARGE SCALE GENOMIC DNA]</scope>
    <source>
        <strain evidence="2 4">WG14</strain>
    </source>
</reference>
<evidence type="ECO:0000313" key="3">
    <source>
        <dbReference type="EMBL" id="TGG89296.1"/>
    </source>
</evidence>
<dbReference type="Proteomes" id="UP000297288">
    <property type="component" value="Unassembled WGS sequence"/>
</dbReference>
<evidence type="ECO:0000313" key="2">
    <source>
        <dbReference type="EMBL" id="SDC91224.1"/>
    </source>
</evidence>
<dbReference type="Proteomes" id="UP000199322">
    <property type="component" value="Unassembled WGS sequence"/>
</dbReference>
<proteinExistence type="predicted"/>
<dbReference type="InterPro" id="IPR025354">
    <property type="entry name" value="DUF4258"/>
</dbReference>
<evidence type="ECO:0000313" key="4">
    <source>
        <dbReference type="Proteomes" id="UP000199322"/>
    </source>
</evidence>
<dbReference type="AlphaFoldDB" id="A0A1G6QH21"/>
<feature type="region of interest" description="Disordered" evidence="1">
    <location>
        <begin position="1"/>
        <end position="26"/>
    </location>
</feature>
<gene>
    <name evidence="3" type="ORF">E4650_03655</name>
    <name evidence="2" type="ORF">SAMN04488588_2072</name>
</gene>
<dbReference type="EMBL" id="SRME01000001">
    <property type="protein sequence ID" value="TGG89296.1"/>
    <property type="molecule type" value="Genomic_DNA"/>
</dbReference>
<reference evidence="3 5" key="2">
    <citation type="submission" date="2019-04" db="EMBL/GenBank/DDBJ databases">
        <title>Draft genome sequence data and analysis of a Fermenting Bacterium, Geotoga petraea strain HO-Geo1, isolated from heavy-oil petroleum reservoir in Russia.</title>
        <authorList>
            <person name="Grouzdev D.S."/>
            <person name="Semenova E.M."/>
            <person name="Sokolova D.S."/>
            <person name="Tourova T.P."/>
            <person name="Poltaraus A.B."/>
            <person name="Nazina T.N."/>
        </authorList>
    </citation>
    <scope>NUCLEOTIDE SEQUENCE [LARGE SCALE GENOMIC DNA]</scope>
    <source>
        <strain evidence="3 5">HO-Geo1</strain>
    </source>
</reference>
<sequence length="59" mass="6549">MTQRGISEEEALETLKNPDSTKSGKPEKQIAIKAFSSKKVRVIYVVENDREVIITATLG</sequence>
<dbReference type="Pfam" id="PF14076">
    <property type="entry name" value="DUF4258"/>
    <property type="match status" value="1"/>
</dbReference>
<organism evidence="2 4">
    <name type="scientific">Geotoga petraea</name>
    <dbReference type="NCBI Taxonomy" id="28234"/>
    <lineage>
        <taxon>Bacteria</taxon>
        <taxon>Thermotogati</taxon>
        <taxon>Thermotogota</taxon>
        <taxon>Thermotogae</taxon>
        <taxon>Petrotogales</taxon>
        <taxon>Petrotogaceae</taxon>
        <taxon>Geotoga</taxon>
    </lineage>
</organism>
<evidence type="ECO:0000313" key="5">
    <source>
        <dbReference type="Proteomes" id="UP000297288"/>
    </source>
</evidence>
<keyword evidence="4" id="KW-1185">Reference proteome</keyword>